<proteinExistence type="predicted"/>
<evidence type="ECO:0000313" key="2">
    <source>
        <dbReference type="Proteomes" id="UP000621500"/>
    </source>
</evidence>
<dbReference type="EMBL" id="BONX01000080">
    <property type="protein sequence ID" value="GIH01668.1"/>
    <property type="molecule type" value="Genomic_DNA"/>
</dbReference>
<comment type="caution">
    <text evidence="1">The sequence shown here is derived from an EMBL/GenBank/DDBJ whole genome shotgun (WGS) entry which is preliminary data.</text>
</comment>
<protein>
    <recommendedName>
        <fullName evidence="3">IrrE N-terminal-like domain-containing protein</fullName>
    </recommendedName>
</protein>
<organism evidence="1 2">
    <name type="scientific">Plantactinospora mayteni</name>
    <dbReference type="NCBI Taxonomy" id="566021"/>
    <lineage>
        <taxon>Bacteria</taxon>
        <taxon>Bacillati</taxon>
        <taxon>Actinomycetota</taxon>
        <taxon>Actinomycetes</taxon>
        <taxon>Micromonosporales</taxon>
        <taxon>Micromonosporaceae</taxon>
        <taxon>Plantactinospora</taxon>
    </lineage>
</organism>
<gene>
    <name evidence="1" type="ORF">Pma05_82400</name>
</gene>
<accession>A0ABQ4F444</accession>
<keyword evidence="2" id="KW-1185">Reference proteome</keyword>
<name>A0ABQ4F444_9ACTN</name>
<dbReference type="Proteomes" id="UP000621500">
    <property type="component" value="Unassembled WGS sequence"/>
</dbReference>
<reference evidence="1 2" key="1">
    <citation type="submission" date="2021-01" db="EMBL/GenBank/DDBJ databases">
        <title>Whole genome shotgun sequence of Plantactinospora mayteni NBRC 109088.</title>
        <authorList>
            <person name="Komaki H."/>
            <person name="Tamura T."/>
        </authorList>
    </citation>
    <scope>NUCLEOTIDE SEQUENCE [LARGE SCALE GENOMIC DNA]</scope>
    <source>
        <strain evidence="1 2">NBRC 109088</strain>
    </source>
</reference>
<dbReference type="RefSeq" id="WP_203862907.1">
    <property type="nucleotide sequence ID" value="NZ_BAAAZQ010000046.1"/>
</dbReference>
<evidence type="ECO:0000313" key="1">
    <source>
        <dbReference type="EMBL" id="GIH01668.1"/>
    </source>
</evidence>
<sequence>MTDSEAAQRFLEQLRAQTRAAFGIPPDHFDYGSYHDDVIESVLSTWTPEDQRDQQLRARLEQEVRGIHSYDEYMSGVLAKMQVHLAEIAAKIVSGVSPPTIHVGHLETGQLNAASILVPGHNDTYLAVFEDQLWMFAKYLSTAVALTIPGYDTPDGMFQLTLANDDIAARLKDNKEIGDLFGAGVLNYVVKGKFTPQDYPLSPGHRNFAYMLETGLEYFVLAHEYGHVILSHPDGATRSRSMLPVSDVEALAYSWGEEYDADLFGMLLAYPACSKYFRLPFEITFMGISLFFDALEIIDRAVALLETGDENILQVGSHPPRALRLKHLRANLPHLVEAHPSMSDDIEAALKLADIQRKAIDMLWEHCRPTFAGLRKYAGIRAHPKWRIFRKEP</sequence>
<evidence type="ECO:0008006" key="3">
    <source>
        <dbReference type="Google" id="ProtNLM"/>
    </source>
</evidence>